<evidence type="ECO:0000256" key="8">
    <source>
        <dbReference type="SAM" id="Phobius"/>
    </source>
</evidence>
<dbReference type="Gene3D" id="2.60.120.10">
    <property type="entry name" value="Jelly Rolls"/>
    <property type="match status" value="1"/>
</dbReference>
<dbReference type="SUPFAM" id="SSF51206">
    <property type="entry name" value="cAMP-binding domain-like"/>
    <property type="match status" value="1"/>
</dbReference>
<evidence type="ECO:0000256" key="4">
    <source>
        <dbReference type="ARBA" id="ARBA00022989"/>
    </source>
</evidence>
<sequence length="973" mass="108904">MASRSPRQKVRFVLALASIATVLLQSARTVHAHDQAVFDSLRLIRTGAAEEDNLEGSRKVWFEVAGRGLYQGIGNNILVTDAKELKGSECAVSKDRLIQTNLTEIVVEHNSARFAMVIPLSVEGEVYFCLPRSAVNDDEIISPAGWYHQGTTVAILLNSTDLGPVQKHSRDVEQMENLLSKVKVHGVRVDVAPKEPHLDEYGVPYLLAGSTYTLRLFGRGFSEHTLITFTQYKGNYGDSCQIPATGVFEIVNGSLQQDSVQVVMRLPPAEQDGPFYICVREGTAKLVERVTDSRPFVHQGSEPWIRVKSFEKMVPIWAAITIICVCLCFSALFSGLNLGLMSLDRTELKILCNTGTNKEQQYAKKIQPVRNHGNYLLCSILLGNVLVNSTFTILLDDLTSGVIAVISSTLAIVMFGEITPQAICSRHGLAIGAKTIVITKLVMAVTFPLSYPISKILDVLLGEEIGSVYTRERLKELVKVTTGENDLDRDEVNIISGALELRKKAVAEVMTKIEDAFMLDYEAILNFETVSEIMKSGYSRIPVFENDRKNIVTTLYIKDLAFVDPDDNTPLKTLSQFYQNPCNFVFEDVTLDVMFKDFKEGNKGHMAFVNRVNNEGEGDPFYETIGLITLEDVIEELIQAEIMDETDVFTDNRSKRRRADRTKQDFTVFAERRGENNRIRISPQLTLAAFQYLSTSVELFKTNTISETILRRLLKQDIINHVKKTKDWRNDPLAVIYQQGKPADYFVLILEGRVEVTVGTENLMFESGAFTYFGTQALIQNVGVVESPSTLGSLQSLNMDSMLRFTFQPDYTVRACSEVLYMKVKRNLYMAAKRASLMERSQRDNTTASTDQFDDEVEKLFDDESDDFALRFEKSAVVDGTSDQLLHSLEEDGSIGTNSPEPKKRLSVHEVLVNMSQNASPKTPSVKSHLSPTVMRSFGSGGIHELNGSVKPNPMDEILSREEEKHQLLPRKS</sequence>
<evidence type="ECO:0000256" key="3">
    <source>
        <dbReference type="ARBA" id="ARBA00022692"/>
    </source>
</evidence>
<evidence type="ECO:0000313" key="13">
    <source>
        <dbReference type="RefSeq" id="XP_017785690.1"/>
    </source>
</evidence>
<evidence type="ECO:0000256" key="1">
    <source>
        <dbReference type="ARBA" id="ARBA00004141"/>
    </source>
</evidence>
<feature type="compositionally biased region" description="Basic and acidic residues" evidence="7">
    <location>
        <begin position="958"/>
        <end position="967"/>
    </location>
</feature>
<proteinExistence type="inferred from homology"/>
<keyword evidence="3 6" id="KW-0812">Transmembrane</keyword>
<dbReference type="GeneID" id="108568857"/>
<keyword evidence="4 6" id="KW-1133">Transmembrane helix</keyword>
<dbReference type="InterPro" id="IPR046342">
    <property type="entry name" value="CBS_dom_sf"/>
</dbReference>
<evidence type="ECO:0000259" key="11">
    <source>
        <dbReference type="PROSITE" id="PS51846"/>
    </source>
</evidence>
<dbReference type="InterPro" id="IPR045095">
    <property type="entry name" value="ACDP"/>
</dbReference>
<comment type="subcellular location">
    <subcellularLocation>
        <location evidence="1">Membrane</location>
        <topology evidence="1">Multi-pass membrane protein</topology>
    </subcellularLocation>
</comment>
<evidence type="ECO:0000256" key="7">
    <source>
        <dbReference type="SAM" id="MobiDB-lite"/>
    </source>
</evidence>
<name>A0ABM1NFU0_NICVS</name>
<evidence type="ECO:0000256" key="9">
    <source>
        <dbReference type="SAM" id="SignalP"/>
    </source>
</evidence>
<dbReference type="PANTHER" id="PTHR12064:SF94">
    <property type="entry name" value="UNEXTENDED PROTEIN"/>
    <property type="match status" value="1"/>
</dbReference>
<dbReference type="Pfam" id="PF01595">
    <property type="entry name" value="CNNM"/>
    <property type="match status" value="1"/>
</dbReference>
<feature type="domain" description="Cyclic nucleotide-binding" evidence="10">
    <location>
        <begin position="709"/>
        <end position="808"/>
    </location>
</feature>
<gene>
    <name evidence="13" type="primary">LOC108568857</name>
</gene>
<evidence type="ECO:0000259" key="10">
    <source>
        <dbReference type="PROSITE" id="PS50042"/>
    </source>
</evidence>
<dbReference type="InterPro" id="IPR014710">
    <property type="entry name" value="RmlC-like_jellyroll"/>
</dbReference>
<dbReference type="Pfam" id="PF25562">
    <property type="entry name" value="CNBH_CNNM2_C"/>
    <property type="match status" value="1"/>
</dbReference>
<accession>A0ABM1NFU0</accession>
<feature type="transmembrane region" description="Helical" evidence="8">
    <location>
        <begin position="316"/>
        <end position="340"/>
    </location>
</feature>
<dbReference type="Gene3D" id="3.10.580.10">
    <property type="entry name" value="CBS-domain"/>
    <property type="match status" value="1"/>
</dbReference>
<feature type="transmembrane region" description="Helical" evidence="8">
    <location>
        <begin position="374"/>
        <end position="395"/>
    </location>
</feature>
<dbReference type="PANTHER" id="PTHR12064">
    <property type="entry name" value="METAL TRANSPORTER CNNM"/>
    <property type="match status" value="1"/>
</dbReference>
<comment type="similarity">
    <text evidence="2">Belongs to the ACDP family.</text>
</comment>
<evidence type="ECO:0000256" key="2">
    <source>
        <dbReference type="ARBA" id="ARBA00010484"/>
    </source>
</evidence>
<feature type="domain" description="CNNM transmembrane" evidence="11">
    <location>
        <begin position="312"/>
        <end position="491"/>
    </location>
</feature>
<protein>
    <submittedName>
        <fullName evidence="13">Metal transporter CNNM4 isoform X1</fullName>
    </submittedName>
</protein>
<keyword evidence="9" id="KW-0732">Signal</keyword>
<dbReference type="Proteomes" id="UP000695000">
    <property type="component" value="Unplaced"/>
</dbReference>
<dbReference type="InterPro" id="IPR000595">
    <property type="entry name" value="cNMP-bd_dom"/>
</dbReference>
<organism evidence="12 13">
    <name type="scientific">Nicrophorus vespilloides</name>
    <name type="common">Boreal carrion beetle</name>
    <dbReference type="NCBI Taxonomy" id="110193"/>
    <lineage>
        <taxon>Eukaryota</taxon>
        <taxon>Metazoa</taxon>
        <taxon>Ecdysozoa</taxon>
        <taxon>Arthropoda</taxon>
        <taxon>Hexapoda</taxon>
        <taxon>Insecta</taxon>
        <taxon>Pterygota</taxon>
        <taxon>Neoptera</taxon>
        <taxon>Endopterygota</taxon>
        <taxon>Coleoptera</taxon>
        <taxon>Polyphaga</taxon>
        <taxon>Staphyliniformia</taxon>
        <taxon>Silphidae</taxon>
        <taxon>Nicrophorinae</taxon>
        <taxon>Nicrophorus</taxon>
    </lineage>
</organism>
<dbReference type="InterPro" id="IPR044751">
    <property type="entry name" value="Ion_transp-like_CBS"/>
</dbReference>
<dbReference type="InterPro" id="IPR018490">
    <property type="entry name" value="cNMP-bd_dom_sf"/>
</dbReference>
<evidence type="ECO:0000256" key="6">
    <source>
        <dbReference type="PROSITE-ProRule" id="PRU01193"/>
    </source>
</evidence>
<feature type="signal peptide" evidence="9">
    <location>
        <begin position="1"/>
        <end position="32"/>
    </location>
</feature>
<evidence type="ECO:0000313" key="12">
    <source>
        <dbReference type="Proteomes" id="UP000695000"/>
    </source>
</evidence>
<dbReference type="InterPro" id="IPR002550">
    <property type="entry name" value="CNNM"/>
</dbReference>
<keyword evidence="5 6" id="KW-0472">Membrane</keyword>
<feature type="region of interest" description="Disordered" evidence="7">
    <location>
        <begin position="940"/>
        <end position="973"/>
    </location>
</feature>
<reference evidence="13" key="1">
    <citation type="submission" date="2025-08" db="UniProtKB">
        <authorList>
            <consortium name="RefSeq"/>
        </authorList>
    </citation>
    <scope>IDENTIFICATION</scope>
    <source>
        <tissue evidence="13">Whole Larva</tissue>
    </source>
</reference>
<dbReference type="RefSeq" id="XP_017785690.1">
    <property type="nucleotide sequence ID" value="XM_017930201.1"/>
</dbReference>
<feature type="chain" id="PRO_5047275838" evidence="9">
    <location>
        <begin position="33"/>
        <end position="973"/>
    </location>
</feature>
<dbReference type="PROSITE" id="PS51846">
    <property type="entry name" value="CNNM"/>
    <property type="match status" value="1"/>
</dbReference>
<evidence type="ECO:0000256" key="5">
    <source>
        <dbReference type="ARBA" id="ARBA00023136"/>
    </source>
</evidence>
<feature type="transmembrane region" description="Helical" evidence="8">
    <location>
        <begin position="431"/>
        <end position="451"/>
    </location>
</feature>
<dbReference type="CDD" id="cd04590">
    <property type="entry name" value="CBS_pair_CorC_HlyC_assoc"/>
    <property type="match status" value="1"/>
</dbReference>
<keyword evidence="12" id="KW-1185">Reference proteome</keyword>
<dbReference type="PROSITE" id="PS50042">
    <property type="entry name" value="CNMP_BINDING_3"/>
    <property type="match status" value="1"/>
</dbReference>
<feature type="transmembrane region" description="Helical" evidence="8">
    <location>
        <begin position="401"/>
        <end position="419"/>
    </location>
</feature>
<dbReference type="SUPFAM" id="SSF54631">
    <property type="entry name" value="CBS-domain pair"/>
    <property type="match status" value="1"/>
</dbReference>